<feature type="compositionally biased region" description="Low complexity" evidence="3">
    <location>
        <begin position="198"/>
        <end position="209"/>
    </location>
</feature>
<dbReference type="InterPro" id="IPR055417">
    <property type="entry name" value="UFD1_N1"/>
</dbReference>
<dbReference type="GO" id="GO:0006511">
    <property type="term" value="P:ubiquitin-dependent protein catabolic process"/>
    <property type="evidence" value="ECO:0007669"/>
    <property type="project" value="InterPro"/>
</dbReference>
<feature type="region of interest" description="Disordered" evidence="3">
    <location>
        <begin position="185"/>
        <end position="327"/>
    </location>
</feature>
<dbReference type="PANTHER" id="PTHR12555:SF16">
    <property type="entry name" value="OS04G0577000 PROTEIN"/>
    <property type="match status" value="1"/>
</dbReference>
<evidence type="ECO:0000259" key="4">
    <source>
        <dbReference type="Pfam" id="PF03152"/>
    </source>
</evidence>
<dbReference type="FunFam" id="2.40.40.50:FF:000001">
    <property type="entry name" value="Ubiquitin fusion degradation protein 1 homolog"/>
    <property type="match status" value="1"/>
</dbReference>
<keyword evidence="2" id="KW-0833">Ubl conjugation pathway</keyword>
<dbReference type="AlphaFoldDB" id="A0A811PAJ6"/>
<dbReference type="OrthoDB" id="422728at2759"/>
<dbReference type="InterPro" id="IPR004854">
    <property type="entry name" value="Ufd1-like"/>
</dbReference>
<feature type="domain" description="Ubiquitin fusion degradation protein UFD1 N-terminal subdomain 2" evidence="5">
    <location>
        <begin position="110"/>
        <end position="185"/>
    </location>
</feature>
<evidence type="ECO:0000259" key="5">
    <source>
        <dbReference type="Pfam" id="PF24842"/>
    </source>
</evidence>
<evidence type="ECO:0000256" key="1">
    <source>
        <dbReference type="ARBA" id="ARBA00006043"/>
    </source>
</evidence>
<dbReference type="InterPro" id="IPR055418">
    <property type="entry name" value="UFD1_N2"/>
</dbReference>
<feature type="compositionally biased region" description="Basic and acidic residues" evidence="3">
    <location>
        <begin position="296"/>
        <end position="313"/>
    </location>
</feature>
<dbReference type="FunFam" id="3.10.330.10:FF:000002">
    <property type="entry name" value="ubiquitin fusion degradation protein 1 homolog"/>
    <property type="match status" value="1"/>
</dbReference>
<dbReference type="Pfam" id="PF03152">
    <property type="entry name" value="UFD1_N1"/>
    <property type="match status" value="1"/>
</dbReference>
<dbReference type="GO" id="GO:0031593">
    <property type="term" value="F:polyubiquitin modification-dependent protein binding"/>
    <property type="evidence" value="ECO:0007669"/>
    <property type="project" value="TreeGrafter"/>
</dbReference>
<reference evidence="6" key="1">
    <citation type="submission" date="2020-10" db="EMBL/GenBank/DDBJ databases">
        <authorList>
            <person name="Han B."/>
            <person name="Lu T."/>
            <person name="Zhao Q."/>
            <person name="Huang X."/>
            <person name="Zhao Y."/>
        </authorList>
    </citation>
    <scope>NUCLEOTIDE SEQUENCE</scope>
</reference>
<dbReference type="GO" id="GO:0034098">
    <property type="term" value="C:VCP-NPL4-UFD1 AAA ATPase complex"/>
    <property type="evidence" value="ECO:0007669"/>
    <property type="project" value="TreeGrafter"/>
</dbReference>
<gene>
    <name evidence="6" type="ORF">NCGR_LOCUS23862</name>
</gene>
<dbReference type="EMBL" id="CAJGYO010000006">
    <property type="protein sequence ID" value="CAD6235719.1"/>
    <property type="molecule type" value="Genomic_DNA"/>
</dbReference>
<accession>A0A811PAJ6</accession>
<evidence type="ECO:0000256" key="3">
    <source>
        <dbReference type="SAM" id="MobiDB-lite"/>
    </source>
</evidence>
<organism evidence="6 7">
    <name type="scientific">Miscanthus lutarioriparius</name>
    <dbReference type="NCBI Taxonomy" id="422564"/>
    <lineage>
        <taxon>Eukaryota</taxon>
        <taxon>Viridiplantae</taxon>
        <taxon>Streptophyta</taxon>
        <taxon>Embryophyta</taxon>
        <taxon>Tracheophyta</taxon>
        <taxon>Spermatophyta</taxon>
        <taxon>Magnoliopsida</taxon>
        <taxon>Liliopsida</taxon>
        <taxon>Poales</taxon>
        <taxon>Poaceae</taxon>
        <taxon>PACMAD clade</taxon>
        <taxon>Panicoideae</taxon>
        <taxon>Andropogonodae</taxon>
        <taxon>Andropogoneae</taxon>
        <taxon>Saccharinae</taxon>
        <taxon>Miscanthus</taxon>
    </lineage>
</organism>
<dbReference type="Pfam" id="PF24842">
    <property type="entry name" value="UFD1_N2"/>
    <property type="match status" value="1"/>
</dbReference>
<feature type="compositionally biased region" description="Polar residues" evidence="3">
    <location>
        <begin position="238"/>
        <end position="256"/>
    </location>
</feature>
<name>A0A811PAJ6_9POAL</name>
<comment type="similarity">
    <text evidence="1">Belongs to the UFD1 family.</text>
</comment>
<evidence type="ECO:0008006" key="8">
    <source>
        <dbReference type="Google" id="ProtNLM"/>
    </source>
</evidence>
<dbReference type="Proteomes" id="UP000604825">
    <property type="component" value="Unassembled WGS sequence"/>
</dbReference>
<keyword evidence="7" id="KW-1185">Reference proteome</keyword>
<feature type="domain" description="Ubiquitin fusion degradation protein UFD1 N-terminal subdomain 1" evidence="4">
    <location>
        <begin position="12"/>
        <end position="109"/>
    </location>
</feature>
<dbReference type="InterPro" id="IPR042299">
    <property type="entry name" value="Ufd1-like_Nn"/>
</dbReference>
<evidence type="ECO:0000313" key="6">
    <source>
        <dbReference type="EMBL" id="CAD6235719.1"/>
    </source>
</evidence>
<evidence type="ECO:0000313" key="7">
    <source>
        <dbReference type="Proteomes" id="UP000604825"/>
    </source>
</evidence>
<dbReference type="Gene3D" id="3.10.330.10">
    <property type="match status" value="1"/>
</dbReference>
<comment type="caution">
    <text evidence="6">The sequence shown here is derived from an EMBL/GenBank/DDBJ whole genome shotgun (WGS) entry which is preliminary data.</text>
</comment>
<sequence>MFYRYAYRGNSFEQTYRCYPPSFVGKPHLEGGDKVIMPQSALDRLASLYIEYPMLFELQNDDATDQRISHCGVLEFVAEEGMIIMPYWMMQNMRLQEGDIVHVKNATLPKGTYAKLQPHTSDFLDISNLKAILENTLRNFSCLTTGDSIMVAYNNRQYYIDVVETKPASAVCIVETDCEVDFAPPLDYKEPEKPRQPAVPASSKAAPAAEDGNTTGVEDEPRFKPFTGSGKRLDGKTSKLQASDSEVPSTALSAPSDSKKRANQQISAPAASVVSNYSRQKTGKLVFGSSASNNKELQKAPVKEEEPAKKNEPRFQAFSGKSYSLKR</sequence>
<protein>
    <recommendedName>
        <fullName evidence="8">Ubiquitin fusion degradaton protein</fullName>
    </recommendedName>
</protein>
<dbReference type="PANTHER" id="PTHR12555">
    <property type="entry name" value="UBIQUITIN FUSION DEGRADATON PROTEIN 1"/>
    <property type="match status" value="1"/>
</dbReference>
<dbReference type="Gene3D" id="2.40.40.50">
    <property type="entry name" value="Ubiquitin fusion degradation protein UFD1, N-terminal domain"/>
    <property type="match status" value="1"/>
</dbReference>
<feature type="compositionally biased region" description="Polar residues" evidence="3">
    <location>
        <begin position="263"/>
        <end position="280"/>
    </location>
</feature>
<evidence type="ECO:0000256" key="2">
    <source>
        <dbReference type="ARBA" id="ARBA00022786"/>
    </source>
</evidence>
<proteinExistence type="inferred from homology"/>
<dbReference type="GO" id="GO:0036503">
    <property type="term" value="P:ERAD pathway"/>
    <property type="evidence" value="ECO:0007669"/>
    <property type="project" value="TreeGrafter"/>
</dbReference>